<name>A0A8J5RN97_ZIZPA</name>
<comment type="caution">
    <text evidence="2">The sequence shown here is derived from an EMBL/GenBank/DDBJ whole genome shotgun (WGS) entry which is preliminary data.</text>
</comment>
<evidence type="ECO:0000313" key="3">
    <source>
        <dbReference type="Proteomes" id="UP000729402"/>
    </source>
</evidence>
<proteinExistence type="inferred from homology"/>
<reference evidence="2" key="1">
    <citation type="journal article" date="2021" name="bioRxiv">
        <title>Whole Genome Assembly and Annotation of Northern Wild Rice, Zizania palustris L., Supports a Whole Genome Duplication in the Zizania Genus.</title>
        <authorList>
            <person name="Haas M."/>
            <person name="Kono T."/>
            <person name="Macchietto M."/>
            <person name="Millas R."/>
            <person name="McGilp L."/>
            <person name="Shao M."/>
            <person name="Duquette J."/>
            <person name="Hirsch C.N."/>
            <person name="Kimball J."/>
        </authorList>
    </citation>
    <scope>NUCLEOTIDE SEQUENCE</scope>
    <source>
        <tissue evidence="2">Fresh leaf tissue</tissue>
    </source>
</reference>
<dbReference type="PANTHER" id="PTHR22835">
    <property type="entry name" value="ZINC FINGER FYVE DOMAIN CONTAINING PROTEIN"/>
    <property type="match status" value="1"/>
</dbReference>
<dbReference type="EMBL" id="JAAALK010000288">
    <property type="protein sequence ID" value="KAG8053038.1"/>
    <property type="molecule type" value="Genomic_DNA"/>
</dbReference>
<gene>
    <name evidence="2" type="ORF">GUJ93_ZPchr0001g29829</name>
</gene>
<sequence>MNVSLDDQLSWFEKSKHSLCHNRYGDSDCFRKSQFIVGEFGANDYSSILYSNMTLEEATAYVPKIIDTIANGVEVGVDPSGPGVESLGERLRPVHVLQHHMLPSWM</sequence>
<dbReference type="AlphaFoldDB" id="A0A8J5RN97"/>
<dbReference type="OrthoDB" id="10504023at2759"/>
<evidence type="ECO:0000313" key="2">
    <source>
        <dbReference type="EMBL" id="KAG8053038.1"/>
    </source>
</evidence>
<organism evidence="2 3">
    <name type="scientific">Zizania palustris</name>
    <name type="common">Northern wild rice</name>
    <dbReference type="NCBI Taxonomy" id="103762"/>
    <lineage>
        <taxon>Eukaryota</taxon>
        <taxon>Viridiplantae</taxon>
        <taxon>Streptophyta</taxon>
        <taxon>Embryophyta</taxon>
        <taxon>Tracheophyta</taxon>
        <taxon>Spermatophyta</taxon>
        <taxon>Magnoliopsida</taxon>
        <taxon>Liliopsida</taxon>
        <taxon>Poales</taxon>
        <taxon>Poaceae</taxon>
        <taxon>BOP clade</taxon>
        <taxon>Oryzoideae</taxon>
        <taxon>Oryzeae</taxon>
        <taxon>Zizaniinae</taxon>
        <taxon>Zizania</taxon>
    </lineage>
</organism>
<comment type="similarity">
    <text evidence="1">Belongs to the 'GDSL' lipolytic enzyme family.</text>
</comment>
<accession>A0A8J5RN97</accession>
<dbReference type="Proteomes" id="UP000729402">
    <property type="component" value="Unassembled WGS sequence"/>
</dbReference>
<evidence type="ECO:0000256" key="1">
    <source>
        <dbReference type="ARBA" id="ARBA00008668"/>
    </source>
</evidence>
<reference evidence="2" key="2">
    <citation type="submission" date="2021-02" db="EMBL/GenBank/DDBJ databases">
        <authorList>
            <person name="Kimball J.A."/>
            <person name="Haas M.W."/>
            <person name="Macchietto M."/>
            <person name="Kono T."/>
            <person name="Duquette J."/>
            <person name="Shao M."/>
        </authorList>
    </citation>
    <scope>NUCLEOTIDE SEQUENCE</scope>
    <source>
        <tissue evidence="2">Fresh leaf tissue</tissue>
    </source>
</reference>
<keyword evidence="3" id="KW-1185">Reference proteome</keyword>
<dbReference type="PANTHER" id="PTHR22835:SF651">
    <property type="entry name" value="GDSL ESTERASE_LIPASE"/>
    <property type="match status" value="1"/>
</dbReference>
<protein>
    <submittedName>
        <fullName evidence="2">Uncharacterized protein</fullName>
    </submittedName>
</protein>